<keyword evidence="1" id="KW-1133">Transmembrane helix</keyword>
<accession>A0ABS9YCI8</accession>
<name>A0ABS9YCI8_9ACTN</name>
<feature type="transmembrane region" description="Helical" evidence="1">
    <location>
        <begin position="174"/>
        <end position="192"/>
    </location>
</feature>
<feature type="transmembrane region" description="Helical" evidence="1">
    <location>
        <begin position="303"/>
        <end position="323"/>
    </location>
</feature>
<keyword evidence="3" id="KW-1185">Reference proteome</keyword>
<proteinExistence type="predicted"/>
<keyword evidence="1" id="KW-0812">Transmembrane</keyword>
<reference evidence="2" key="1">
    <citation type="submission" date="2022-03" db="EMBL/GenBank/DDBJ databases">
        <title>Streptomyces 7R015 and 7R016 isolated from Barleria lupulina in Thailand.</title>
        <authorList>
            <person name="Kanchanasin P."/>
            <person name="Phongsopitanun W."/>
            <person name="Tanasupawat S."/>
        </authorList>
    </citation>
    <scope>NUCLEOTIDE SEQUENCE</scope>
    <source>
        <strain evidence="2">7R015</strain>
    </source>
</reference>
<feature type="transmembrane region" description="Helical" evidence="1">
    <location>
        <begin position="127"/>
        <end position="154"/>
    </location>
</feature>
<keyword evidence="1" id="KW-0472">Membrane</keyword>
<dbReference type="EMBL" id="JALDAY010000008">
    <property type="protein sequence ID" value="MCI3274928.1"/>
    <property type="molecule type" value="Genomic_DNA"/>
</dbReference>
<gene>
    <name evidence="2" type="ORF">MQP27_27975</name>
</gene>
<organism evidence="2 3">
    <name type="scientific">Streptomyces cylindrosporus</name>
    <dbReference type="NCBI Taxonomy" id="2927583"/>
    <lineage>
        <taxon>Bacteria</taxon>
        <taxon>Bacillati</taxon>
        <taxon>Actinomycetota</taxon>
        <taxon>Actinomycetes</taxon>
        <taxon>Kitasatosporales</taxon>
        <taxon>Streptomycetaceae</taxon>
        <taxon>Streptomyces</taxon>
    </lineage>
</organism>
<feature type="transmembrane region" description="Helical" evidence="1">
    <location>
        <begin position="83"/>
        <end position="106"/>
    </location>
</feature>
<dbReference type="RefSeq" id="WP_242768672.1">
    <property type="nucleotide sequence ID" value="NZ_JALDAY010000008.1"/>
</dbReference>
<evidence type="ECO:0000256" key="1">
    <source>
        <dbReference type="SAM" id="Phobius"/>
    </source>
</evidence>
<feature type="transmembrane region" description="Helical" evidence="1">
    <location>
        <begin position="33"/>
        <end position="51"/>
    </location>
</feature>
<evidence type="ECO:0000313" key="3">
    <source>
        <dbReference type="Proteomes" id="UP001165269"/>
    </source>
</evidence>
<comment type="caution">
    <text evidence="2">The sequence shown here is derived from an EMBL/GenBank/DDBJ whole genome shotgun (WGS) entry which is preliminary data.</text>
</comment>
<dbReference type="Proteomes" id="UP001165269">
    <property type="component" value="Unassembled WGS sequence"/>
</dbReference>
<evidence type="ECO:0000313" key="2">
    <source>
        <dbReference type="EMBL" id="MCI3274928.1"/>
    </source>
</evidence>
<protein>
    <submittedName>
        <fullName evidence="2">ABC transporter</fullName>
    </submittedName>
</protein>
<feature type="transmembrane region" description="Helical" evidence="1">
    <location>
        <begin position="199"/>
        <end position="219"/>
    </location>
</feature>
<sequence length="329" mass="35344">MTTMTSARTSSAATGRGPRLTGLNWLVWRQHRAAFWTLVGGTVLAAGWMVHQRTGMMDTLHALGWPHPKSGGWETSVGSTLTLTGYGLGFLPILIGVFVGAPLMAGDLENGTAKLVTSQSVSRIRWIATKLGVTVLVVLVGTVVLSQLFGWWWSPVKDTSVIGWSERAVFDNTGPVPTALTLFTLVGGVAIGMVLRRTLLSMVVTFGFAVAVQLVWSYFRLQLGNPLSLTTRSDVLTSSAPAVPGNGTLLDESFTTASGKLYGWGTCVGESTEKAQQACLHQKGIVGWHVEYLPFSQMSSMQWFGASVLLALTVAVIAFIFVWGRKPVI</sequence>